<evidence type="ECO:0000256" key="8">
    <source>
        <dbReference type="RuleBase" id="RU003942"/>
    </source>
</evidence>
<dbReference type="STRING" id="364200.SAMN04488515_0856"/>
<evidence type="ECO:0000256" key="4">
    <source>
        <dbReference type="ARBA" id="ARBA00022692"/>
    </source>
</evidence>
<keyword evidence="3" id="KW-1003">Cell membrane</keyword>
<comment type="similarity">
    <text evidence="7 8">Belongs to the drug/metabolite transporter (DMT) superfamily. Small multidrug resistance (SMR) (TC 2.A.7.1) family.</text>
</comment>
<reference evidence="10 11" key="1">
    <citation type="submission" date="2016-10" db="EMBL/GenBank/DDBJ databases">
        <authorList>
            <person name="de Groot N.N."/>
        </authorList>
    </citation>
    <scope>NUCLEOTIDE SEQUENCE [LARGE SCALE GENOMIC DNA]</scope>
    <source>
        <strain evidence="10 11">DSM 17925</strain>
    </source>
</reference>
<feature type="transmembrane region" description="Helical" evidence="9">
    <location>
        <begin position="57"/>
        <end position="78"/>
    </location>
</feature>
<dbReference type="OrthoDB" id="9808638at2"/>
<dbReference type="Pfam" id="PF00893">
    <property type="entry name" value="Multi_Drug_Res"/>
    <property type="match status" value="1"/>
</dbReference>
<keyword evidence="5 9" id="KW-1133">Transmembrane helix</keyword>
<dbReference type="GO" id="GO:0005886">
    <property type="term" value="C:plasma membrane"/>
    <property type="evidence" value="ECO:0007669"/>
    <property type="project" value="UniProtKB-SubCell"/>
</dbReference>
<evidence type="ECO:0000256" key="5">
    <source>
        <dbReference type="ARBA" id="ARBA00022989"/>
    </source>
</evidence>
<gene>
    <name evidence="10" type="ORF">SAMN04488515_0856</name>
</gene>
<dbReference type="GO" id="GO:0015220">
    <property type="term" value="F:choline transmembrane transporter activity"/>
    <property type="evidence" value="ECO:0007669"/>
    <property type="project" value="TreeGrafter"/>
</dbReference>
<dbReference type="GO" id="GO:0031460">
    <property type="term" value="P:glycine betaine transport"/>
    <property type="evidence" value="ECO:0007669"/>
    <property type="project" value="TreeGrafter"/>
</dbReference>
<dbReference type="GO" id="GO:1990961">
    <property type="term" value="P:xenobiotic detoxification by transmembrane export across the plasma membrane"/>
    <property type="evidence" value="ECO:0007669"/>
    <property type="project" value="UniProtKB-ARBA"/>
</dbReference>
<evidence type="ECO:0000313" key="10">
    <source>
        <dbReference type="EMBL" id="SEW05885.1"/>
    </source>
</evidence>
<evidence type="ECO:0000313" key="11">
    <source>
        <dbReference type="Proteomes" id="UP000199167"/>
    </source>
</evidence>
<dbReference type="FunFam" id="1.10.3730.20:FF:000001">
    <property type="entry name" value="Quaternary ammonium compound resistance transporter SugE"/>
    <property type="match status" value="1"/>
</dbReference>
<comment type="subcellular location">
    <subcellularLocation>
        <location evidence="1 8">Cell membrane</location>
        <topology evidence="1 8">Multi-pass membrane protein</topology>
    </subcellularLocation>
</comment>
<evidence type="ECO:0000256" key="1">
    <source>
        <dbReference type="ARBA" id="ARBA00004651"/>
    </source>
</evidence>
<evidence type="ECO:0000256" key="3">
    <source>
        <dbReference type="ARBA" id="ARBA00022475"/>
    </source>
</evidence>
<evidence type="ECO:0000256" key="7">
    <source>
        <dbReference type="ARBA" id="ARBA00038032"/>
    </source>
</evidence>
<dbReference type="PANTHER" id="PTHR30561:SF1">
    <property type="entry name" value="MULTIDRUG TRANSPORTER EMRE"/>
    <property type="match status" value="1"/>
</dbReference>
<dbReference type="GO" id="GO:0015199">
    <property type="term" value="F:amino-acid betaine transmembrane transporter activity"/>
    <property type="evidence" value="ECO:0007669"/>
    <property type="project" value="TreeGrafter"/>
</dbReference>
<dbReference type="Proteomes" id="UP000199167">
    <property type="component" value="Unassembled WGS sequence"/>
</dbReference>
<keyword evidence="2" id="KW-0813">Transport</keyword>
<feature type="transmembrane region" description="Helical" evidence="9">
    <location>
        <begin position="84"/>
        <end position="103"/>
    </location>
</feature>
<dbReference type="SUPFAM" id="SSF103481">
    <property type="entry name" value="Multidrug resistance efflux transporter EmrE"/>
    <property type="match status" value="1"/>
</dbReference>
<name>A0A1I0NW58_9RHOB</name>
<keyword evidence="11" id="KW-1185">Reference proteome</keyword>
<evidence type="ECO:0000256" key="6">
    <source>
        <dbReference type="ARBA" id="ARBA00023136"/>
    </source>
</evidence>
<dbReference type="InterPro" id="IPR000390">
    <property type="entry name" value="Small_drug/metabolite_transptr"/>
</dbReference>
<dbReference type="PANTHER" id="PTHR30561">
    <property type="entry name" value="SMR FAMILY PROTON-DEPENDENT DRUG EFFLUX TRANSPORTER SUGE"/>
    <property type="match status" value="1"/>
</dbReference>
<dbReference type="AlphaFoldDB" id="A0A1I0NW58"/>
<evidence type="ECO:0000256" key="9">
    <source>
        <dbReference type="SAM" id="Phobius"/>
    </source>
</evidence>
<feature type="transmembrane region" description="Helical" evidence="9">
    <location>
        <begin position="29"/>
        <end position="50"/>
    </location>
</feature>
<dbReference type="GO" id="GO:0015297">
    <property type="term" value="F:antiporter activity"/>
    <property type="evidence" value="ECO:0007669"/>
    <property type="project" value="TreeGrafter"/>
</dbReference>
<protein>
    <submittedName>
        <fullName evidence="10">Small multidrug resistance pump</fullName>
    </submittedName>
</protein>
<accession>A0A1I0NW58</accession>
<sequence length="109" mass="11133">MHWFLLAIGIAIELLATTAMKLSDGFTRLGFAGLTLICFGLAFYVMSLVVRTMPLGIAYSVWAGGGIAGVTLIGAVVFGQELDGFALLGIGLILAGVIVLNALSTAASG</sequence>
<dbReference type="EMBL" id="FOIZ01000001">
    <property type="protein sequence ID" value="SEW05885.1"/>
    <property type="molecule type" value="Genomic_DNA"/>
</dbReference>
<organism evidence="10 11">
    <name type="scientific">Cognatiyoonia koreensis</name>
    <dbReference type="NCBI Taxonomy" id="364200"/>
    <lineage>
        <taxon>Bacteria</taxon>
        <taxon>Pseudomonadati</taxon>
        <taxon>Pseudomonadota</taxon>
        <taxon>Alphaproteobacteria</taxon>
        <taxon>Rhodobacterales</taxon>
        <taxon>Paracoccaceae</taxon>
        <taxon>Cognatiyoonia</taxon>
    </lineage>
</organism>
<keyword evidence="4 8" id="KW-0812">Transmembrane</keyword>
<dbReference type="InterPro" id="IPR037185">
    <property type="entry name" value="EmrE-like"/>
</dbReference>
<proteinExistence type="inferred from homology"/>
<dbReference type="RefSeq" id="WP_089990675.1">
    <property type="nucleotide sequence ID" value="NZ_FOIZ01000001.1"/>
</dbReference>
<dbReference type="Gene3D" id="1.10.3730.20">
    <property type="match status" value="1"/>
</dbReference>
<evidence type="ECO:0000256" key="2">
    <source>
        <dbReference type="ARBA" id="ARBA00022448"/>
    </source>
</evidence>
<keyword evidence="6 9" id="KW-0472">Membrane</keyword>
<dbReference type="InterPro" id="IPR045324">
    <property type="entry name" value="Small_multidrug_res"/>
</dbReference>